<gene>
    <name evidence="17" type="ORF">CMV_009286</name>
</gene>
<dbReference type="InterPro" id="IPR000337">
    <property type="entry name" value="GPCR_3"/>
</dbReference>
<feature type="signal peptide" evidence="15">
    <location>
        <begin position="1"/>
        <end position="24"/>
    </location>
</feature>
<dbReference type="InterPro" id="IPR017103">
    <property type="entry name" value="Iontropic_Glu_rcpt_pln"/>
</dbReference>
<dbReference type="Gene3D" id="3.40.50.2300">
    <property type="match status" value="2"/>
</dbReference>
<reference evidence="17" key="1">
    <citation type="submission" date="2020-03" db="EMBL/GenBank/DDBJ databases">
        <title>Castanea mollissima Vanexum genome sequencing.</title>
        <authorList>
            <person name="Staton M."/>
        </authorList>
    </citation>
    <scope>NUCLEOTIDE SEQUENCE</scope>
    <source>
        <tissue evidence="17">Leaf</tissue>
    </source>
</reference>
<keyword evidence="12 13" id="KW-0407">Ion channel</keyword>
<dbReference type="GO" id="GO:0004930">
    <property type="term" value="F:G protein-coupled receptor activity"/>
    <property type="evidence" value="ECO:0007669"/>
    <property type="project" value="InterPro"/>
</dbReference>
<dbReference type="FunFam" id="3.40.50.2300:FF:000081">
    <property type="entry name" value="Glutamate receptor"/>
    <property type="match status" value="1"/>
</dbReference>
<evidence type="ECO:0000313" key="18">
    <source>
        <dbReference type="Proteomes" id="UP000737018"/>
    </source>
</evidence>
<evidence type="ECO:0000256" key="14">
    <source>
        <dbReference type="SAM" id="Phobius"/>
    </source>
</evidence>
<dbReference type="OrthoDB" id="5984008at2759"/>
<dbReference type="SUPFAM" id="SSF53822">
    <property type="entry name" value="Periplasmic binding protein-like I"/>
    <property type="match status" value="1"/>
</dbReference>
<keyword evidence="3 13" id="KW-0813">Transport</keyword>
<evidence type="ECO:0000256" key="10">
    <source>
        <dbReference type="ARBA" id="ARBA00023180"/>
    </source>
</evidence>
<keyword evidence="6 14" id="KW-1133">Transmembrane helix</keyword>
<dbReference type="InterPro" id="IPR001320">
    <property type="entry name" value="Iontro_rcpt_C"/>
</dbReference>
<comment type="subcellular location">
    <subcellularLocation>
        <location evidence="1">Membrane</location>
        <topology evidence="1">Multi-pass membrane protein</topology>
    </subcellularLocation>
</comment>
<dbReference type="FunFam" id="3.40.190.10:FF:000054">
    <property type="entry name" value="Glutamate receptor"/>
    <property type="match status" value="1"/>
</dbReference>
<name>A0A8J4RN46_9ROSI</name>
<evidence type="ECO:0000256" key="5">
    <source>
        <dbReference type="ARBA" id="ARBA00022729"/>
    </source>
</evidence>
<evidence type="ECO:0000256" key="11">
    <source>
        <dbReference type="ARBA" id="ARBA00023286"/>
    </source>
</evidence>
<evidence type="ECO:0000256" key="9">
    <source>
        <dbReference type="ARBA" id="ARBA00023170"/>
    </source>
</evidence>
<evidence type="ECO:0000256" key="2">
    <source>
        <dbReference type="ARBA" id="ARBA00008685"/>
    </source>
</evidence>
<evidence type="ECO:0000256" key="15">
    <source>
        <dbReference type="SAM" id="SignalP"/>
    </source>
</evidence>
<evidence type="ECO:0000256" key="6">
    <source>
        <dbReference type="ARBA" id="ARBA00022989"/>
    </source>
</evidence>
<dbReference type="InterPro" id="IPR001828">
    <property type="entry name" value="ANF_lig-bd_rcpt"/>
</dbReference>
<keyword evidence="10" id="KW-0325">Glycoprotein</keyword>
<dbReference type="PANTHER" id="PTHR18966">
    <property type="entry name" value="IONOTROPIC GLUTAMATE RECEPTOR"/>
    <property type="match status" value="1"/>
</dbReference>
<dbReference type="PRINTS" id="PR01176">
    <property type="entry name" value="GABABRECEPTR"/>
</dbReference>
<comment type="function">
    <text evidence="13">Glutamate-gated receptor that probably acts as non-selective cation channel.</text>
</comment>
<keyword evidence="9 13" id="KW-0675">Receptor</keyword>
<dbReference type="Pfam" id="PF01094">
    <property type="entry name" value="ANF_receptor"/>
    <property type="match status" value="1"/>
</dbReference>
<evidence type="ECO:0000256" key="3">
    <source>
        <dbReference type="ARBA" id="ARBA00022448"/>
    </source>
</evidence>
<keyword evidence="8 13" id="KW-0472">Membrane</keyword>
<organism evidence="17 18">
    <name type="scientific">Castanea mollissima</name>
    <name type="common">Chinese chestnut</name>
    <dbReference type="NCBI Taxonomy" id="60419"/>
    <lineage>
        <taxon>Eukaryota</taxon>
        <taxon>Viridiplantae</taxon>
        <taxon>Streptophyta</taxon>
        <taxon>Embryophyta</taxon>
        <taxon>Tracheophyta</taxon>
        <taxon>Spermatophyta</taxon>
        <taxon>Magnoliopsida</taxon>
        <taxon>eudicotyledons</taxon>
        <taxon>Gunneridae</taxon>
        <taxon>Pentapetalae</taxon>
        <taxon>rosids</taxon>
        <taxon>fabids</taxon>
        <taxon>Fagales</taxon>
        <taxon>Fagaceae</taxon>
        <taxon>Castanea</taxon>
    </lineage>
</organism>
<dbReference type="AlphaFoldDB" id="A0A8J4RN46"/>
<dbReference type="FunFam" id="1.10.287.70:FF:000172">
    <property type="entry name" value="Glutamate receptor"/>
    <property type="match status" value="1"/>
</dbReference>
<dbReference type="Pfam" id="PF00060">
    <property type="entry name" value="Lig_chan"/>
    <property type="match status" value="1"/>
</dbReference>
<evidence type="ECO:0000256" key="1">
    <source>
        <dbReference type="ARBA" id="ARBA00004141"/>
    </source>
</evidence>
<dbReference type="CDD" id="cd13686">
    <property type="entry name" value="GluR_Plant"/>
    <property type="match status" value="1"/>
</dbReference>
<dbReference type="FunFam" id="3.40.190.10:FF:000175">
    <property type="entry name" value="Glutamate receptor"/>
    <property type="match status" value="1"/>
</dbReference>
<dbReference type="SMART" id="SM00079">
    <property type="entry name" value="PBPe"/>
    <property type="match status" value="1"/>
</dbReference>
<evidence type="ECO:0000259" key="16">
    <source>
        <dbReference type="SMART" id="SM00079"/>
    </source>
</evidence>
<comment type="similarity">
    <text evidence="2 13">Belongs to the glutamate-gated ion channel (TC 1.A.10.1) family.</text>
</comment>
<dbReference type="PRINTS" id="PR00248">
    <property type="entry name" value="GPCRMGR"/>
</dbReference>
<dbReference type="CDD" id="cd19990">
    <property type="entry name" value="PBP1_GABAb_receptor_plant"/>
    <property type="match status" value="1"/>
</dbReference>
<evidence type="ECO:0000256" key="4">
    <source>
        <dbReference type="ARBA" id="ARBA00022692"/>
    </source>
</evidence>
<feature type="transmembrane region" description="Helical" evidence="14">
    <location>
        <begin position="587"/>
        <end position="607"/>
    </location>
</feature>
<dbReference type="Proteomes" id="UP000737018">
    <property type="component" value="Unassembled WGS sequence"/>
</dbReference>
<evidence type="ECO:0000256" key="7">
    <source>
        <dbReference type="ARBA" id="ARBA00023065"/>
    </source>
</evidence>
<keyword evidence="7 13" id="KW-0406">Ion transport</keyword>
<evidence type="ECO:0000256" key="13">
    <source>
        <dbReference type="PIRNR" id="PIRNR037090"/>
    </source>
</evidence>
<dbReference type="GO" id="GO:0016020">
    <property type="term" value="C:membrane"/>
    <property type="evidence" value="ECO:0007669"/>
    <property type="project" value="UniProtKB-SubCell"/>
</dbReference>
<dbReference type="InterPro" id="IPR044440">
    <property type="entry name" value="GABAb_receptor_plant_PBP1"/>
</dbReference>
<dbReference type="Pfam" id="PF10613">
    <property type="entry name" value="Lig_chan-Glu_bd"/>
    <property type="match status" value="1"/>
</dbReference>
<dbReference type="SUPFAM" id="SSF53850">
    <property type="entry name" value="Periplasmic binding protein-like II"/>
    <property type="match status" value="1"/>
</dbReference>
<proteinExistence type="inferred from homology"/>
<feature type="chain" id="PRO_5035152232" description="Glutamate receptor" evidence="15">
    <location>
        <begin position="25"/>
        <end position="911"/>
    </location>
</feature>
<keyword evidence="5 15" id="KW-0732">Signal</keyword>
<sequence length="911" mass="101540">MKHSVILLPLVVLIWVFLNGSVYCQGPAVVKIGAIFTFNSVIGRAAKVAMETAVSDVNADRSILNGTKLELISEDANCSAFLGSVGAFQVLEEGVVAIIGPQSSAIAHMISEIANGLQVPLVSFAATDPTLSASQFPFFIRSTQSDSYQMAAVAELVDFYEWKEVIAIFVDDDYGRSGIAYLDDELEKRQLKISYKLPLPIQFDPGNITYMLNKSKLLGPRIYVVHVGPDPRLRIFSIAQQLEMITTDYVWLATDWLSTTLDSFSPMNKTSLRILQGVVGLRQHIPESSKKRAFVSRWRKLLLEGLASSELNSYGFQAYDTVWTVANSIDKFVKEHGNITFSFNDKLQKIISTEMQMSTLKVFNNGSLLHKILLETNFTGLSGQVQFNQDRNIVSGGYDVINIDQMAIHTVGYWSNSSGFSVLPQENPQRDQKNYSRLNQKLNNVTWPGGKTERPRGWVIADDGKPLKIGVPFRASFVEFATKAHNSSDMQGYCIDVFKEALKLVPYYVPYKLEPFGEGHSNPSYDGIVQMVGNGVYDAAVGDIAIVTNRTRIVDFSQPYATTGLVIVAPIHNSKSSAWVFLKPFTVEMWCVTAASFVMIAVVIWILEHRVNDDFRGPPKRQLVTMFLFSFSTLFKTNQENTESSLGKMVMVVWLFLLMVITASYTASLTSILTVQQLSSPITGIDSLIASNWPIGYQVGSFAYSYLADNLYIARSRLIELGSPEEYEEALRKGPKGGGVGAIIDELPYVDLFLSKQTEFGTIGQPFTKSGWGFAFKRDSPLAVDISTAILKLSESGELQKIHEKWFCKMGCPGERRQNSEPNQLHVISFWGLYLLCGVFTIGALLLFLLKMVRQFVRYKRQEKKSAPPSPISSKPHCSQVIYSFFDFIDEKEEAIKKMFTQSDNPPGPVG</sequence>
<evidence type="ECO:0000256" key="12">
    <source>
        <dbReference type="ARBA" id="ARBA00023303"/>
    </source>
</evidence>
<dbReference type="InterPro" id="IPR015683">
    <property type="entry name" value="Ionotropic_Glu_rcpt"/>
</dbReference>
<evidence type="ECO:0000256" key="8">
    <source>
        <dbReference type="ARBA" id="ARBA00023136"/>
    </source>
</evidence>
<feature type="transmembrane region" description="Helical" evidence="14">
    <location>
        <begin position="652"/>
        <end position="673"/>
    </location>
</feature>
<comment type="caution">
    <text evidence="17">The sequence shown here is derived from an EMBL/GenBank/DDBJ whole genome shotgun (WGS) entry which is preliminary data.</text>
</comment>
<dbReference type="Gene3D" id="3.40.190.10">
    <property type="entry name" value="Periplasmic binding protein-like II"/>
    <property type="match status" value="2"/>
</dbReference>
<dbReference type="Gene3D" id="1.10.287.70">
    <property type="match status" value="1"/>
</dbReference>
<keyword evidence="11 13" id="KW-1071">Ligand-gated ion channel</keyword>
<protein>
    <recommendedName>
        <fullName evidence="13">Glutamate receptor</fullName>
    </recommendedName>
</protein>
<feature type="domain" description="Ionotropic glutamate receptor C-terminal" evidence="16">
    <location>
        <begin position="468"/>
        <end position="809"/>
    </location>
</feature>
<dbReference type="InterPro" id="IPR028082">
    <property type="entry name" value="Peripla_BP_I"/>
</dbReference>
<feature type="transmembrane region" description="Helical" evidence="14">
    <location>
        <begin position="828"/>
        <end position="850"/>
    </location>
</feature>
<evidence type="ECO:0000313" key="17">
    <source>
        <dbReference type="EMBL" id="KAF3966631.1"/>
    </source>
</evidence>
<dbReference type="PIRSF" id="PIRSF037090">
    <property type="entry name" value="Iontro_Glu-like_rcpt_pln"/>
    <property type="match status" value="1"/>
</dbReference>
<keyword evidence="4 14" id="KW-0812">Transmembrane</keyword>
<accession>A0A8J4RN46</accession>
<dbReference type="EMBL" id="JRKL02001017">
    <property type="protein sequence ID" value="KAF3966631.1"/>
    <property type="molecule type" value="Genomic_DNA"/>
</dbReference>
<dbReference type="InterPro" id="IPR019594">
    <property type="entry name" value="Glu/Gly-bd"/>
</dbReference>
<keyword evidence="18" id="KW-1185">Reference proteome</keyword>
<dbReference type="GO" id="GO:0015276">
    <property type="term" value="F:ligand-gated monoatomic ion channel activity"/>
    <property type="evidence" value="ECO:0007669"/>
    <property type="project" value="InterPro"/>
</dbReference>